<dbReference type="Gene3D" id="1.20.1720.10">
    <property type="entry name" value="Multidrug resistance protein D"/>
    <property type="match status" value="1"/>
</dbReference>
<keyword evidence="3 7" id="KW-0812">Transmembrane</keyword>
<dbReference type="PROSITE" id="PS50850">
    <property type="entry name" value="MFS"/>
    <property type="match status" value="1"/>
</dbReference>
<protein>
    <submittedName>
        <fullName evidence="9">MFS general substrate transporter</fullName>
    </submittedName>
</protein>
<feature type="transmembrane region" description="Helical" evidence="7">
    <location>
        <begin position="362"/>
        <end position="382"/>
    </location>
</feature>
<feature type="transmembrane region" description="Helical" evidence="7">
    <location>
        <begin position="508"/>
        <end position="526"/>
    </location>
</feature>
<feature type="transmembrane region" description="Helical" evidence="7">
    <location>
        <begin position="259"/>
        <end position="279"/>
    </location>
</feature>
<dbReference type="EMBL" id="KZ805343">
    <property type="protein sequence ID" value="PVI02446.1"/>
    <property type="molecule type" value="Genomic_DNA"/>
</dbReference>
<proteinExistence type="inferred from homology"/>
<evidence type="ECO:0000256" key="2">
    <source>
        <dbReference type="ARBA" id="ARBA00007520"/>
    </source>
</evidence>
<feature type="domain" description="Major facilitator superfamily (MFS) profile" evidence="8">
    <location>
        <begin position="36"/>
        <end position="530"/>
    </location>
</feature>
<name>A0A2V1DWN0_9PLEO</name>
<evidence type="ECO:0000259" key="8">
    <source>
        <dbReference type="PROSITE" id="PS50850"/>
    </source>
</evidence>
<comment type="similarity">
    <text evidence="2">Belongs to the major facilitator superfamily. TCR/Tet family.</text>
</comment>
<dbReference type="PANTHER" id="PTHR23501:SF102">
    <property type="entry name" value="DRUG TRANSPORTER, PUTATIVE (AFU_ORTHOLOGUE AFUA_3G08530)-RELATED"/>
    <property type="match status" value="1"/>
</dbReference>
<dbReference type="OrthoDB" id="10021397at2759"/>
<reference evidence="9 10" key="1">
    <citation type="journal article" date="2018" name="Sci. Rep.">
        <title>Comparative genomics provides insights into the lifestyle and reveals functional heterogeneity of dark septate endophytic fungi.</title>
        <authorList>
            <person name="Knapp D.G."/>
            <person name="Nemeth J.B."/>
            <person name="Barry K."/>
            <person name="Hainaut M."/>
            <person name="Henrissat B."/>
            <person name="Johnson J."/>
            <person name="Kuo A."/>
            <person name="Lim J.H.P."/>
            <person name="Lipzen A."/>
            <person name="Nolan M."/>
            <person name="Ohm R.A."/>
            <person name="Tamas L."/>
            <person name="Grigoriev I.V."/>
            <person name="Spatafora J.W."/>
            <person name="Nagy L.G."/>
            <person name="Kovacs G.M."/>
        </authorList>
    </citation>
    <scope>NUCLEOTIDE SEQUENCE [LARGE SCALE GENOMIC DNA]</scope>
    <source>
        <strain evidence="9 10">DSE2036</strain>
    </source>
</reference>
<organism evidence="9 10">
    <name type="scientific">Periconia macrospinosa</name>
    <dbReference type="NCBI Taxonomy" id="97972"/>
    <lineage>
        <taxon>Eukaryota</taxon>
        <taxon>Fungi</taxon>
        <taxon>Dikarya</taxon>
        <taxon>Ascomycota</taxon>
        <taxon>Pezizomycotina</taxon>
        <taxon>Dothideomycetes</taxon>
        <taxon>Pleosporomycetidae</taxon>
        <taxon>Pleosporales</taxon>
        <taxon>Massarineae</taxon>
        <taxon>Periconiaceae</taxon>
        <taxon>Periconia</taxon>
    </lineage>
</organism>
<evidence type="ECO:0000256" key="6">
    <source>
        <dbReference type="SAM" id="MobiDB-lite"/>
    </source>
</evidence>
<evidence type="ECO:0000256" key="1">
    <source>
        <dbReference type="ARBA" id="ARBA00004141"/>
    </source>
</evidence>
<gene>
    <name evidence="9" type="ORF">DM02DRAFT_523035</name>
</gene>
<dbReference type="InterPro" id="IPR011701">
    <property type="entry name" value="MFS"/>
</dbReference>
<dbReference type="InterPro" id="IPR020846">
    <property type="entry name" value="MFS_dom"/>
</dbReference>
<feature type="transmembrane region" description="Helical" evidence="7">
    <location>
        <begin position="389"/>
        <end position="408"/>
    </location>
</feature>
<dbReference type="Gene3D" id="1.20.1250.20">
    <property type="entry name" value="MFS general substrate transporter like domains"/>
    <property type="match status" value="1"/>
</dbReference>
<sequence length="562" mass="58906">MSTTTTLATATSDQVSLPLSSSSSSPTRSAASNLLSFSALTLSIFLVALDTVLIPTALASIAIDFHLPDSLYAWTGSAYLLANAASIPLWGRLSDVFGRKPVILIANAIFLVGSVVGGFSGSAEVLIAGRAVQGLGGGGVNVLVYVCVGDLFEICDRSFYMGIVGAMYAVASALGPVLGGIFAQKVSWRWCFYINIPFVSIAIITLYFTIHLPGARTSFLQGLTSIDWLGNLTILAATLFLLIGLQLGGITTYTSPSTLTLIILGILSYLLFPITQYLAEKRHTTPLTPLRIFRDTSNLSALGVCACDALVFNSVAYFLPLYFQLVLARSPSTSGVYMLAIAVPLATVSFLAGYIINKTGRYLEVLQCGLLLMTIGVGLLITLSTTLRVAQIVGFLLIIGIGFGPNFHAPLIALQTRIVEADMAAATAAFGFVRMVSGAVGVVVGQVAFQLLMRRETVAFAQAGVDVDLVGSLVGGEAISAAGAVGVLDEGARVVVREGMAGALRGVWGVYCGVSALGLVVSFGIVRGRIARDNGVDEVEQEKGRPGGMVMRADSERGGCER</sequence>
<feature type="compositionally biased region" description="Basic and acidic residues" evidence="6">
    <location>
        <begin position="553"/>
        <end position="562"/>
    </location>
</feature>
<dbReference type="Pfam" id="PF07690">
    <property type="entry name" value="MFS_1"/>
    <property type="match status" value="1"/>
</dbReference>
<feature type="transmembrane region" description="Helical" evidence="7">
    <location>
        <begin position="190"/>
        <end position="208"/>
    </location>
</feature>
<feature type="transmembrane region" description="Helical" evidence="7">
    <location>
        <begin position="102"/>
        <end position="120"/>
    </location>
</feature>
<accession>A0A2V1DWN0</accession>
<dbReference type="Proteomes" id="UP000244855">
    <property type="component" value="Unassembled WGS sequence"/>
</dbReference>
<keyword evidence="4 7" id="KW-1133">Transmembrane helix</keyword>
<dbReference type="GO" id="GO:0005886">
    <property type="term" value="C:plasma membrane"/>
    <property type="evidence" value="ECO:0007669"/>
    <property type="project" value="TreeGrafter"/>
</dbReference>
<evidence type="ECO:0000256" key="3">
    <source>
        <dbReference type="ARBA" id="ARBA00022692"/>
    </source>
</evidence>
<feature type="transmembrane region" description="Helical" evidence="7">
    <location>
        <begin position="228"/>
        <end position="247"/>
    </location>
</feature>
<dbReference type="GO" id="GO:0022857">
    <property type="term" value="F:transmembrane transporter activity"/>
    <property type="evidence" value="ECO:0007669"/>
    <property type="project" value="InterPro"/>
</dbReference>
<evidence type="ECO:0000313" key="9">
    <source>
        <dbReference type="EMBL" id="PVI02446.1"/>
    </source>
</evidence>
<evidence type="ECO:0000256" key="4">
    <source>
        <dbReference type="ARBA" id="ARBA00022989"/>
    </source>
</evidence>
<dbReference type="SUPFAM" id="SSF103473">
    <property type="entry name" value="MFS general substrate transporter"/>
    <property type="match status" value="1"/>
</dbReference>
<feature type="transmembrane region" description="Helical" evidence="7">
    <location>
        <begin position="34"/>
        <end position="59"/>
    </location>
</feature>
<dbReference type="AlphaFoldDB" id="A0A2V1DWN0"/>
<feature type="region of interest" description="Disordered" evidence="6">
    <location>
        <begin position="540"/>
        <end position="562"/>
    </location>
</feature>
<feature type="transmembrane region" description="Helical" evidence="7">
    <location>
        <begin position="299"/>
        <end position="323"/>
    </location>
</feature>
<feature type="transmembrane region" description="Helical" evidence="7">
    <location>
        <begin position="71"/>
        <end position="90"/>
    </location>
</feature>
<keyword evidence="10" id="KW-1185">Reference proteome</keyword>
<comment type="subcellular location">
    <subcellularLocation>
        <location evidence="1">Membrane</location>
        <topology evidence="1">Multi-pass membrane protein</topology>
    </subcellularLocation>
</comment>
<evidence type="ECO:0000256" key="5">
    <source>
        <dbReference type="ARBA" id="ARBA00023136"/>
    </source>
</evidence>
<evidence type="ECO:0000313" key="10">
    <source>
        <dbReference type="Proteomes" id="UP000244855"/>
    </source>
</evidence>
<dbReference type="PANTHER" id="PTHR23501">
    <property type="entry name" value="MAJOR FACILITATOR SUPERFAMILY"/>
    <property type="match status" value="1"/>
</dbReference>
<feature type="transmembrane region" description="Helical" evidence="7">
    <location>
        <begin position="159"/>
        <end position="183"/>
    </location>
</feature>
<feature type="transmembrane region" description="Helical" evidence="7">
    <location>
        <begin position="428"/>
        <end position="449"/>
    </location>
</feature>
<evidence type="ECO:0000256" key="7">
    <source>
        <dbReference type="SAM" id="Phobius"/>
    </source>
</evidence>
<keyword evidence="5 7" id="KW-0472">Membrane</keyword>
<dbReference type="InterPro" id="IPR036259">
    <property type="entry name" value="MFS_trans_sf"/>
</dbReference>
<feature type="transmembrane region" description="Helical" evidence="7">
    <location>
        <begin position="335"/>
        <end position="356"/>
    </location>
</feature>